<comment type="caution">
    <text evidence="3">The sequence shown here is derived from an EMBL/GenBank/DDBJ whole genome shotgun (WGS) entry which is preliminary data.</text>
</comment>
<evidence type="ECO:0000256" key="1">
    <source>
        <dbReference type="SAM" id="Phobius"/>
    </source>
</evidence>
<dbReference type="InterPro" id="IPR025646">
    <property type="entry name" value="DUF4350"/>
</dbReference>
<sequence>MKKDLKYYIILLLAFLAFVLYELNKPKALSWQVSLSKSDKNPYGTYILGKLLPDLLKQKQVAHANKTIYELANEGAVKNLLILCQRFNPDDPDLHALFDMLDDGANIFIAASSFYGEFRDTLNLDVDNVILNDSLLNFGLSRLGAFEDSIAMHFVNPALGKHHYYYKKRTAAEYFSSIDTLHSRVIAENNEGYPVVTTTPWSNGNIILSTIPLSFTNYYMLWDQNHEFVSRVLSYFPEEEVVWTEYYQVGRRESSSPLRFVLSNEALKWAYYITLFTLLFFVFFEMKRKQRIIPIVKPPENTTLEFAETVGNLYFNHGDHLNLVEKKILFFKEQLRSKYYMQTGVLDEDFYAELSNKTGKDLKAVKSLFQHIAEIESKKQISKTELFNLSEELDEFFKN</sequence>
<name>A0ABT8L4P4_9BACT</name>
<feature type="domain" description="DUF4350" evidence="2">
    <location>
        <begin position="39"/>
        <end position="233"/>
    </location>
</feature>
<keyword evidence="1" id="KW-1133">Transmembrane helix</keyword>
<evidence type="ECO:0000259" key="2">
    <source>
        <dbReference type="Pfam" id="PF14258"/>
    </source>
</evidence>
<dbReference type="RefSeq" id="WP_346758002.1">
    <property type="nucleotide sequence ID" value="NZ_JAUJEB010000001.1"/>
</dbReference>
<keyword evidence="1" id="KW-0472">Membrane</keyword>
<gene>
    <name evidence="3" type="ORF">QQ020_11535</name>
</gene>
<reference evidence="3" key="1">
    <citation type="submission" date="2023-06" db="EMBL/GenBank/DDBJ databases">
        <title>Genomic of Agaribacillus aureum.</title>
        <authorList>
            <person name="Wang G."/>
        </authorList>
    </citation>
    <scope>NUCLEOTIDE SEQUENCE</scope>
    <source>
        <strain evidence="3">BMA12</strain>
    </source>
</reference>
<accession>A0ABT8L4P4</accession>
<proteinExistence type="predicted"/>
<organism evidence="3 4">
    <name type="scientific">Agaribacillus aureus</name>
    <dbReference type="NCBI Taxonomy" id="3051825"/>
    <lineage>
        <taxon>Bacteria</taxon>
        <taxon>Pseudomonadati</taxon>
        <taxon>Bacteroidota</taxon>
        <taxon>Cytophagia</taxon>
        <taxon>Cytophagales</taxon>
        <taxon>Splendidivirgaceae</taxon>
        <taxon>Agaribacillus</taxon>
    </lineage>
</organism>
<evidence type="ECO:0000313" key="4">
    <source>
        <dbReference type="Proteomes" id="UP001172083"/>
    </source>
</evidence>
<dbReference type="Pfam" id="PF14258">
    <property type="entry name" value="DUF4350"/>
    <property type="match status" value="1"/>
</dbReference>
<keyword evidence="1" id="KW-0812">Transmembrane</keyword>
<evidence type="ECO:0000313" key="3">
    <source>
        <dbReference type="EMBL" id="MDN5212685.1"/>
    </source>
</evidence>
<dbReference type="Proteomes" id="UP001172083">
    <property type="component" value="Unassembled WGS sequence"/>
</dbReference>
<dbReference type="EMBL" id="JAUJEB010000001">
    <property type="protein sequence ID" value="MDN5212685.1"/>
    <property type="molecule type" value="Genomic_DNA"/>
</dbReference>
<feature type="transmembrane region" description="Helical" evidence="1">
    <location>
        <begin position="269"/>
        <end position="286"/>
    </location>
</feature>
<keyword evidence="4" id="KW-1185">Reference proteome</keyword>
<protein>
    <recommendedName>
        <fullName evidence="2">DUF4350 domain-containing protein</fullName>
    </recommendedName>
</protein>